<feature type="transmembrane region" description="Helical" evidence="1">
    <location>
        <begin position="135"/>
        <end position="153"/>
    </location>
</feature>
<feature type="transmembrane region" description="Helical" evidence="1">
    <location>
        <begin position="70"/>
        <end position="93"/>
    </location>
</feature>
<comment type="subcellular location">
    <subcellularLocation>
        <location evidence="1">Golgi apparatus membrane</location>
        <topology evidence="1">Multi-pass membrane protein</topology>
    </subcellularLocation>
</comment>
<gene>
    <name evidence="2" type="ORF">RND81_05G081400</name>
</gene>
<dbReference type="PANTHER" id="PTHR13148">
    <property type="entry name" value="PER1-RELATED"/>
    <property type="match status" value="1"/>
</dbReference>
<dbReference type="GO" id="GO:0000139">
    <property type="term" value="C:Golgi membrane"/>
    <property type="evidence" value="ECO:0007669"/>
    <property type="project" value="UniProtKB-SubCell"/>
</dbReference>
<keyword evidence="1" id="KW-0472">Membrane</keyword>
<evidence type="ECO:0000313" key="3">
    <source>
        <dbReference type="Proteomes" id="UP001443914"/>
    </source>
</evidence>
<keyword evidence="3" id="KW-1185">Reference proteome</keyword>
<keyword evidence="1" id="KW-0333">Golgi apparatus</keyword>
<dbReference type="AlphaFoldDB" id="A0AAW1KYP9"/>
<dbReference type="PANTHER" id="PTHR13148:SF20">
    <property type="entry name" value="POST-GPI ATTACHMENT TO PROTEINS FACTOR 3"/>
    <property type="match status" value="1"/>
</dbReference>
<evidence type="ECO:0000313" key="2">
    <source>
        <dbReference type="EMBL" id="KAK9724549.1"/>
    </source>
</evidence>
<reference evidence="2" key="1">
    <citation type="submission" date="2024-03" db="EMBL/GenBank/DDBJ databases">
        <title>WGS assembly of Saponaria officinalis var. Norfolk2.</title>
        <authorList>
            <person name="Jenkins J."/>
            <person name="Shu S."/>
            <person name="Grimwood J."/>
            <person name="Barry K."/>
            <person name="Goodstein D."/>
            <person name="Schmutz J."/>
            <person name="Leebens-Mack J."/>
            <person name="Osbourn A."/>
        </authorList>
    </citation>
    <scope>NUCLEOTIDE SEQUENCE [LARGE SCALE GENOMIC DNA]</scope>
    <source>
        <strain evidence="2">JIC</strain>
    </source>
</reference>
<dbReference type="Pfam" id="PF04080">
    <property type="entry name" value="Per1"/>
    <property type="match status" value="1"/>
</dbReference>
<feature type="transmembrane region" description="Helical" evidence="1">
    <location>
        <begin position="34"/>
        <end position="58"/>
    </location>
</feature>
<dbReference type="EMBL" id="JBDFQZ010000005">
    <property type="protein sequence ID" value="KAK9724549.1"/>
    <property type="molecule type" value="Genomic_DNA"/>
</dbReference>
<dbReference type="GO" id="GO:0006506">
    <property type="term" value="P:GPI anchor biosynthetic process"/>
    <property type="evidence" value="ECO:0007669"/>
    <property type="project" value="UniProtKB-KW"/>
</dbReference>
<keyword evidence="1" id="KW-1133">Transmembrane helix</keyword>
<comment type="caution">
    <text evidence="2">The sequence shown here is derived from an EMBL/GenBank/DDBJ whole genome shotgun (WGS) entry which is preliminary data.</text>
</comment>
<dbReference type="InterPro" id="IPR007217">
    <property type="entry name" value="Per1-like"/>
</dbReference>
<comment type="function">
    <text evidence="1">Involved in the lipid remodeling steps of GPI-anchor maturation.</text>
</comment>
<dbReference type="Proteomes" id="UP001443914">
    <property type="component" value="Unassembled WGS sequence"/>
</dbReference>
<dbReference type="GO" id="GO:0016788">
    <property type="term" value="F:hydrolase activity, acting on ester bonds"/>
    <property type="evidence" value="ECO:0007669"/>
    <property type="project" value="TreeGrafter"/>
</dbReference>
<feature type="transmembrane region" description="Helical" evidence="1">
    <location>
        <begin position="190"/>
        <end position="208"/>
    </location>
</feature>
<keyword evidence="1" id="KW-0812">Transmembrane</keyword>
<protein>
    <recommendedName>
        <fullName evidence="1">Post-GPI attachment to proteins factor 3</fullName>
    </recommendedName>
</protein>
<proteinExistence type="inferred from homology"/>
<comment type="caution">
    <text evidence="1">Lacks conserved residue(s) required for the propagation of feature annotation.</text>
</comment>
<feature type="transmembrane region" description="Helical" evidence="1">
    <location>
        <begin position="105"/>
        <end position="123"/>
    </location>
</feature>
<name>A0AAW1KYP9_SAPOF</name>
<sequence length="254" mass="29440">MLAREEERKTLGENPIKYHGRWPYRRVYGFQEPVAVALSALNLAIQFHGWISFFILVYYKLPIIHNGKMFYEYTGMWHMYGILAMNCWFWAAVLHSRDLELTEKLGYSSFIALLGFGLVLAIFRVFNVKNEAARVMVGAPVIALTITHILYLNCYYLDYGLNRKVCEAMAVAQFLLWAVWAGVSQHPSRLKLWVVVFGGALSVLLLIYDFPPYWGYVDAHAIWLATTIPLSYLWWSFIKDDAEFMTLNQLKKAD</sequence>
<comment type="similarity">
    <text evidence="1">Belongs to the PGAP3 family.</text>
</comment>
<accession>A0AAW1KYP9</accession>
<feature type="transmembrane region" description="Helical" evidence="1">
    <location>
        <begin position="220"/>
        <end position="238"/>
    </location>
</feature>
<evidence type="ECO:0000256" key="1">
    <source>
        <dbReference type="RuleBase" id="RU365066"/>
    </source>
</evidence>
<dbReference type="GO" id="GO:0005789">
    <property type="term" value="C:endoplasmic reticulum membrane"/>
    <property type="evidence" value="ECO:0007669"/>
    <property type="project" value="TreeGrafter"/>
</dbReference>
<organism evidence="2 3">
    <name type="scientific">Saponaria officinalis</name>
    <name type="common">Common soapwort</name>
    <name type="synonym">Lychnis saponaria</name>
    <dbReference type="NCBI Taxonomy" id="3572"/>
    <lineage>
        <taxon>Eukaryota</taxon>
        <taxon>Viridiplantae</taxon>
        <taxon>Streptophyta</taxon>
        <taxon>Embryophyta</taxon>
        <taxon>Tracheophyta</taxon>
        <taxon>Spermatophyta</taxon>
        <taxon>Magnoliopsida</taxon>
        <taxon>eudicotyledons</taxon>
        <taxon>Gunneridae</taxon>
        <taxon>Pentapetalae</taxon>
        <taxon>Caryophyllales</taxon>
        <taxon>Caryophyllaceae</taxon>
        <taxon>Caryophylleae</taxon>
        <taxon>Saponaria</taxon>
    </lineage>
</organism>
<keyword evidence="1" id="KW-0337">GPI-anchor biosynthesis</keyword>